<dbReference type="InterPro" id="IPR003609">
    <property type="entry name" value="Pan_app"/>
</dbReference>
<dbReference type="InterPro" id="IPR001480">
    <property type="entry name" value="Bulb-type_lectin_dom"/>
</dbReference>
<proteinExistence type="inferred from homology"/>
<evidence type="ECO:0000256" key="12">
    <source>
        <dbReference type="ARBA" id="ARBA00022989"/>
    </source>
</evidence>
<dbReference type="Gene3D" id="3.30.200.20">
    <property type="entry name" value="Phosphorylase Kinase, domain 1"/>
    <property type="match status" value="1"/>
</dbReference>
<evidence type="ECO:0000256" key="11">
    <source>
        <dbReference type="ARBA" id="ARBA00022840"/>
    </source>
</evidence>
<evidence type="ECO:0000259" key="23">
    <source>
        <dbReference type="PROSITE" id="PS50927"/>
    </source>
</evidence>
<dbReference type="PROSITE" id="PS00108">
    <property type="entry name" value="PROTEIN_KINASE_ST"/>
    <property type="match status" value="1"/>
</dbReference>
<keyword evidence="16" id="KW-0325">Glycoprotein</keyword>
<evidence type="ECO:0000256" key="18">
    <source>
        <dbReference type="ARBA" id="ARBA00048679"/>
    </source>
</evidence>
<dbReference type="InterPro" id="IPR036426">
    <property type="entry name" value="Bulb-type_lectin_dom_sf"/>
</dbReference>
<keyword evidence="10 19" id="KW-0418">Kinase</keyword>
<dbReference type="EMBL" id="RXIC02000024">
    <property type="protein sequence ID" value="KAB1209030.1"/>
    <property type="molecule type" value="Genomic_DNA"/>
</dbReference>
<keyword evidence="9 19" id="KW-0547">Nucleotide-binding</keyword>
<keyword evidence="4" id="KW-0597">Phosphoprotein</keyword>
<evidence type="ECO:0000256" key="21">
    <source>
        <dbReference type="SAM" id="SignalP"/>
    </source>
</evidence>
<evidence type="ECO:0000256" key="6">
    <source>
        <dbReference type="ARBA" id="ARBA00022692"/>
    </source>
</evidence>
<accession>A0A6A1VD37</accession>
<evidence type="ECO:0000313" key="26">
    <source>
        <dbReference type="Proteomes" id="UP000516437"/>
    </source>
</evidence>
<evidence type="ECO:0000256" key="8">
    <source>
        <dbReference type="ARBA" id="ARBA00022734"/>
    </source>
</evidence>
<feature type="domain" description="Bulb-type lectin" evidence="23">
    <location>
        <begin position="26"/>
        <end position="150"/>
    </location>
</feature>
<dbReference type="FunFam" id="1.10.510.10:FF:000060">
    <property type="entry name" value="G-type lectin S-receptor-like serine/threonine-protein kinase"/>
    <property type="match status" value="1"/>
</dbReference>
<dbReference type="InterPro" id="IPR001245">
    <property type="entry name" value="Ser-Thr/Tyr_kinase_cat_dom"/>
</dbReference>
<dbReference type="Gene3D" id="2.90.10.10">
    <property type="entry name" value="Bulb-type lectin domain"/>
    <property type="match status" value="1"/>
</dbReference>
<keyword evidence="11 19" id="KW-0067">ATP-binding</keyword>
<evidence type="ECO:0000256" key="9">
    <source>
        <dbReference type="ARBA" id="ARBA00022741"/>
    </source>
</evidence>
<dbReference type="PROSITE" id="PS50927">
    <property type="entry name" value="BULB_LECTIN"/>
    <property type="match status" value="1"/>
</dbReference>
<evidence type="ECO:0000256" key="15">
    <source>
        <dbReference type="ARBA" id="ARBA00023170"/>
    </source>
</evidence>
<evidence type="ECO:0000256" key="1">
    <source>
        <dbReference type="ARBA" id="ARBA00004251"/>
    </source>
</evidence>
<name>A0A6A1VD37_9ROSI</name>
<dbReference type="InterPro" id="IPR011009">
    <property type="entry name" value="Kinase-like_dom_sf"/>
</dbReference>
<dbReference type="InterPro" id="IPR024171">
    <property type="entry name" value="SRK-like_kinase"/>
</dbReference>
<dbReference type="SUPFAM" id="SSF56112">
    <property type="entry name" value="Protein kinase-like (PK-like)"/>
    <property type="match status" value="1"/>
</dbReference>
<keyword evidence="15" id="KW-0675">Receptor</keyword>
<keyword evidence="7 21" id="KW-0732">Signal</keyword>
<dbReference type="PROSITE" id="PS50011">
    <property type="entry name" value="PROTEIN_KINASE_DOM"/>
    <property type="match status" value="1"/>
</dbReference>
<keyword evidence="2" id="KW-1003">Cell membrane</keyword>
<comment type="caution">
    <text evidence="25">The sequence shown here is derived from an EMBL/GenBank/DDBJ whole genome shotgun (WGS) entry which is preliminary data.</text>
</comment>
<dbReference type="GO" id="GO:0005886">
    <property type="term" value="C:plasma membrane"/>
    <property type="evidence" value="ECO:0007669"/>
    <property type="project" value="UniProtKB-SubCell"/>
</dbReference>
<evidence type="ECO:0000256" key="4">
    <source>
        <dbReference type="ARBA" id="ARBA00022553"/>
    </source>
</evidence>
<dbReference type="SMART" id="SM00220">
    <property type="entry name" value="S_TKc"/>
    <property type="match status" value="1"/>
</dbReference>
<dbReference type="SUPFAM" id="SSF51110">
    <property type="entry name" value="alpha-D-mannose-specific plant lectins"/>
    <property type="match status" value="1"/>
</dbReference>
<protein>
    <recommendedName>
        <fullName evidence="19">Receptor-like serine/threonine-protein kinase</fullName>
        <ecNumber evidence="19">2.7.11.1</ecNumber>
    </recommendedName>
</protein>
<comment type="catalytic activity">
    <reaction evidence="17 19">
        <text>L-threonyl-[protein] + ATP = O-phospho-L-threonyl-[protein] + ADP + H(+)</text>
        <dbReference type="Rhea" id="RHEA:46608"/>
        <dbReference type="Rhea" id="RHEA-COMP:11060"/>
        <dbReference type="Rhea" id="RHEA-COMP:11605"/>
        <dbReference type="ChEBI" id="CHEBI:15378"/>
        <dbReference type="ChEBI" id="CHEBI:30013"/>
        <dbReference type="ChEBI" id="CHEBI:30616"/>
        <dbReference type="ChEBI" id="CHEBI:61977"/>
        <dbReference type="ChEBI" id="CHEBI:456216"/>
        <dbReference type="EC" id="2.7.11.1"/>
    </reaction>
</comment>
<evidence type="ECO:0000256" key="5">
    <source>
        <dbReference type="ARBA" id="ARBA00022679"/>
    </source>
</evidence>
<dbReference type="InterPro" id="IPR000719">
    <property type="entry name" value="Prot_kinase_dom"/>
</dbReference>
<feature type="domain" description="Protein kinase" evidence="22">
    <location>
        <begin position="482"/>
        <end position="757"/>
    </location>
</feature>
<dbReference type="FunFam" id="2.90.10.10:FF:000009">
    <property type="entry name" value="Receptor-like serine/threonine-protein kinase SD1-8"/>
    <property type="match status" value="1"/>
</dbReference>
<evidence type="ECO:0000256" key="10">
    <source>
        <dbReference type="ARBA" id="ARBA00022777"/>
    </source>
</evidence>
<dbReference type="GO" id="GO:0030246">
    <property type="term" value="F:carbohydrate binding"/>
    <property type="evidence" value="ECO:0007669"/>
    <property type="project" value="UniProtKB-KW"/>
</dbReference>
<sequence length="785" mass="88093">MANYATSFLTITVIHCWFLSWQSQATDTLKPGEDLREAETLVSSNGVFELGLFSSDGTSSSSHYLGIWFKNDPNQKPVWVGNREYPLMDSSGILSIRYDGNLVIQDRRQIPIIVNSGMLALTNDTIAILLDSGNLLLKEGDIIVWQSFYYPSDTFLPGMKIGRFNLGTQHLRKQFLVSWQSSSVPATGSFALGLDSVNATLLMIWNRQGALRQVGFWDGQGLKLIFKTSSDDYNFSFVSNTDEVYLTFDAPRSQSSSWFTMSSNGQIQEYKMVGQSISVVNHSICEHTTGSDATECYEMTPSRCRGGDTFSEITGSLPNSVVVNDSFHLGLSDCEILCRGNCSCTAYASFRNDGTGCEFYYGDTNVLPQLNGEGKGTLYIRGETPKSGEQNNSKIWWLVIILVVFVVVTIIMGSICFLRWRNYGSRGNQDSMRRILEQFQFQIGSNVAGVAKDKHEEKYRGLKDEELPQLSFSCITTATNNFSEENKLGEGGFGPVYKGILGGNEIAVKRLSKQSGQGLEEFKNEAQLISKLQHRNLVRVLGCCIQREEKILIYEYMVNNSLDSFLFDPTKKRLLDWKQRFCIIEGIAQGLLYLHKYSRLRVIHRDLKASNILLDADMNPKISDFGMARIFGGDEARAKTNRVVGTYGYMSPEYAVHGHFSVKSDVFSFGVIVLEIISGRKIVKSCHADFFLNLLGYAWDLWKEGKGLELMDPTLSNSCSTSQFMLCIKVGLLCVQERPEDRPTMSDVVSMLSNEKYRSASSKTASLFYSYKFLCFTNETNSFSE</sequence>
<feature type="signal peptide" evidence="21">
    <location>
        <begin position="1"/>
        <end position="25"/>
    </location>
</feature>
<gene>
    <name evidence="25" type="ORF">CJ030_MR6G010453</name>
</gene>
<comment type="catalytic activity">
    <reaction evidence="18 19">
        <text>L-seryl-[protein] + ATP = O-phospho-L-seryl-[protein] + ADP + H(+)</text>
        <dbReference type="Rhea" id="RHEA:17989"/>
        <dbReference type="Rhea" id="RHEA-COMP:9863"/>
        <dbReference type="Rhea" id="RHEA-COMP:11604"/>
        <dbReference type="ChEBI" id="CHEBI:15378"/>
        <dbReference type="ChEBI" id="CHEBI:29999"/>
        <dbReference type="ChEBI" id="CHEBI:30616"/>
        <dbReference type="ChEBI" id="CHEBI:83421"/>
        <dbReference type="ChEBI" id="CHEBI:456216"/>
        <dbReference type="EC" id="2.7.11.1"/>
    </reaction>
</comment>
<dbReference type="CDD" id="cd00028">
    <property type="entry name" value="B_lectin"/>
    <property type="match status" value="1"/>
</dbReference>
<dbReference type="PIRSF" id="PIRSF000641">
    <property type="entry name" value="SRK"/>
    <property type="match status" value="1"/>
</dbReference>
<keyword evidence="12 20" id="KW-1133">Transmembrane helix</keyword>
<evidence type="ECO:0000256" key="20">
    <source>
        <dbReference type="SAM" id="Phobius"/>
    </source>
</evidence>
<dbReference type="Pfam" id="PF01453">
    <property type="entry name" value="B_lectin"/>
    <property type="match status" value="1"/>
</dbReference>
<evidence type="ECO:0000256" key="14">
    <source>
        <dbReference type="ARBA" id="ARBA00023157"/>
    </source>
</evidence>
<reference evidence="25 26" key="1">
    <citation type="journal article" date="2019" name="Plant Biotechnol. J.">
        <title>The red bayberry genome and genetic basis of sex determination.</title>
        <authorList>
            <person name="Jia H.M."/>
            <person name="Jia H.J."/>
            <person name="Cai Q.L."/>
            <person name="Wang Y."/>
            <person name="Zhao H.B."/>
            <person name="Yang W.F."/>
            <person name="Wang G.Y."/>
            <person name="Li Y.H."/>
            <person name="Zhan D.L."/>
            <person name="Shen Y.T."/>
            <person name="Niu Q.F."/>
            <person name="Chang L."/>
            <person name="Qiu J."/>
            <person name="Zhao L."/>
            <person name="Xie H.B."/>
            <person name="Fu W.Y."/>
            <person name="Jin J."/>
            <person name="Li X.W."/>
            <person name="Jiao Y."/>
            <person name="Zhou C.C."/>
            <person name="Tu T."/>
            <person name="Chai C.Y."/>
            <person name="Gao J.L."/>
            <person name="Fan L.J."/>
            <person name="van de Weg E."/>
            <person name="Wang J.Y."/>
            <person name="Gao Z.S."/>
        </authorList>
    </citation>
    <scope>NUCLEOTIDE SEQUENCE [LARGE SCALE GENOMIC DNA]</scope>
    <source>
        <tissue evidence="25">Leaves</tissue>
    </source>
</reference>
<keyword evidence="26" id="KW-1185">Reference proteome</keyword>
<dbReference type="Pfam" id="PF07714">
    <property type="entry name" value="PK_Tyr_Ser-Thr"/>
    <property type="match status" value="1"/>
</dbReference>
<dbReference type="EC" id="2.7.11.1" evidence="19"/>
<feature type="chain" id="PRO_5025443209" description="Receptor-like serine/threonine-protein kinase" evidence="21">
    <location>
        <begin position="26"/>
        <end position="785"/>
    </location>
</feature>
<evidence type="ECO:0000256" key="13">
    <source>
        <dbReference type="ARBA" id="ARBA00023136"/>
    </source>
</evidence>
<evidence type="ECO:0000256" key="7">
    <source>
        <dbReference type="ARBA" id="ARBA00022729"/>
    </source>
</evidence>
<dbReference type="CDD" id="cd01098">
    <property type="entry name" value="PAN_AP_plant"/>
    <property type="match status" value="1"/>
</dbReference>
<evidence type="ECO:0000256" key="17">
    <source>
        <dbReference type="ARBA" id="ARBA00047899"/>
    </source>
</evidence>
<dbReference type="PROSITE" id="PS50948">
    <property type="entry name" value="PAN"/>
    <property type="match status" value="1"/>
</dbReference>
<feature type="domain" description="Apple" evidence="24">
    <location>
        <begin position="304"/>
        <end position="383"/>
    </location>
</feature>
<evidence type="ECO:0000256" key="3">
    <source>
        <dbReference type="ARBA" id="ARBA00022527"/>
    </source>
</evidence>
<dbReference type="Proteomes" id="UP000516437">
    <property type="component" value="Chromosome 6"/>
</dbReference>
<dbReference type="GO" id="GO:0005524">
    <property type="term" value="F:ATP binding"/>
    <property type="evidence" value="ECO:0007669"/>
    <property type="project" value="UniProtKB-KW"/>
</dbReference>
<keyword evidence="13 20" id="KW-0472">Membrane</keyword>
<dbReference type="AlphaFoldDB" id="A0A6A1VD37"/>
<keyword evidence="14" id="KW-1015">Disulfide bond</keyword>
<evidence type="ECO:0000256" key="2">
    <source>
        <dbReference type="ARBA" id="ARBA00022475"/>
    </source>
</evidence>
<keyword evidence="3 19" id="KW-0723">Serine/threonine-protein kinase</keyword>
<evidence type="ECO:0000259" key="24">
    <source>
        <dbReference type="PROSITE" id="PS50948"/>
    </source>
</evidence>
<dbReference type="PANTHER" id="PTHR27002">
    <property type="entry name" value="RECEPTOR-LIKE SERINE/THREONINE-PROTEIN KINASE SD1-8"/>
    <property type="match status" value="1"/>
</dbReference>
<keyword evidence="6 20" id="KW-0812">Transmembrane</keyword>
<dbReference type="SMART" id="SM00473">
    <property type="entry name" value="PAN_AP"/>
    <property type="match status" value="1"/>
</dbReference>
<dbReference type="Pfam" id="PF08276">
    <property type="entry name" value="PAN_2"/>
    <property type="match status" value="1"/>
</dbReference>
<keyword evidence="5 19" id="KW-0808">Transferase</keyword>
<organism evidence="25 26">
    <name type="scientific">Morella rubra</name>
    <name type="common">Chinese bayberry</name>
    <dbReference type="NCBI Taxonomy" id="262757"/>
    <lineage>
        <taxon>Eukaryota</taxon>
        <taxon>Viridiplantae</taxon>
        <taxon>Streptophyta</taxon>
        <taxon>Embryophyta</taxon>
        <taxon>Tracheophyta</taxon>
        <taxon>Spermatophyta</taxon>
        <taxon>Magnoliopsida</taxon>
        <taxon>eudicotyledons</taxon>
        <taxon>Gunneridae</taxon>
        <taxon>Pentapetalae</taxon>
        <taxon>rosids</taxon>
        <taxon>fabids</taxon>
        <taxon>Fagales</taxon>
        <taxon>Myricaceae</taxon>
        <taxon>Morella</taxon>
    </lineage>
</organism>
<dbReference type="SMART" id="SM00108">
    <property type="entry name" value="B_lectin"/>
    <property type="match status" value="1"/>
</dbReference>
<dbReference type="Gene3D" id="1.10.510.10">
    <property type="entry name" value="Transferase(Phosphotransferase) domain 1"/>
    <property type="match status" value="1"/>
</dbReference>
<dbReference type="CDD" id="cd14066">
    <property type="entry name" value="STKc_IRAK"/>
    <property type="match status" value="1"/>
</dbReference>
<keyword evidence="8" id="KW-0430">Lectin</keyword>
<dbReference type="InterPro" id="IPR008271">
    <property type="entry name" value="Ser/Thr_kinase_AS"/>
</dbReference>
<comment type="subcellular location">
    <subcellularLocation>
        <location evidence="1">Cell membrane</location>
        <topology evidence="1">Single-pass type I membrane protein</topology>
    </subcellularLocation>
</comment>
<dbReference type="PANTHER" id="PTHR27002:SF944">
    <property type="entry name" value="G-TYPE LECTIN S-RECEPTOR-LIKE SERINE_THREONINE-PROTEIN KINASE CES101"/>
    <property type="match status" value="1"/>
</dbReference>
<dbReference type="FunFam" id="3.30.200.20:FF:000195">
    <property type="entry name" value="G-type lectin S-receptor-like serine/threonine-protein kinase"/>
    <property type="match status" value="1"/>
</dbReference>
<evidence type="ECO:0000256" key="16">
    <source>
        <dbReference type="ARBA" id="ARBA00023180"/>
    </source>
</evidence>
<feature type="transmembrane region" description="Helical" evidence="20">
    <location>
        <begin position="395"/>
        <end position="418"/>
    </location>
</feature>
<evidence type="ECO:0000256" key="19">
    <source>
        <dbReference type="PIRNR" id="PIRNR000641"/>
    </source>
</evidence>
<dbReference type="GO" id="GO:0004674">
    <property type="term" value="F:protein serine/threonine kinase activity"/>
    <property type="evidence" value="ECO:0007669"/>
    <property type="project" value="UniProtKB-KW"/>
</dbReference>
<evidence type="ECO:0000313" key="25">
    <source>
        <dbReference type="EMBL" id="KAB1209030.1"/>
    </source>
</evidence>
<evidence type="ECO:0000259" key="22">
    <source>
        <dbReference type="PROSITE" id="PS50011"/>
    </source>
</evidence>
<comment type="similarity">
    <text evidence="19">Belongs to the protein kinase superfamily. Ser/Thr protein kinase family.</text>
</comment>
<dbReference type="OrthoDB" id="4062651at2759"/>